<dbReference type="RefSeq" id="WP_083750381.1">
    <property type="nucleotide sequence ID" value="NC_005877.1"/>
</dbReference>
<organism evidence="1 2">
    <name type="scientific">Picrophilus torridus (strain ATCC 700027 / DSM 9790 / JCM 10055 / NBRC 100828 / KAW 2/3)</name>
    <dbReference type="NCBI Taxonomy" id="1122961"/>
    <lineage>
        <taxon>Archaea</taxon>
        <taxon>Methanobacteriati</taxon>
        <taxon>Thermoplasmatota</taxon>
        <taxon>Thermoplasmata</taxon>
        <taxon>Thermoplasmatales</taxon>
        <taxon>Picrophilaceae</taxon>
        <taxon>Picrophilus</taxon>
    </lineage>
</organism>
<evidence type="ECO:0000313" key="1">
    <source>
        <dbReference type="EMBL" id="SMD30595.1"/>
    </source>
</evidence>
<comment type="caution">
    <text evidence="1">The sequence shown here is derived from an EMBL/GenBank/DDBJ whole genome shotgun (WGS) entry which is preliminary data.</text>
</comment>
<dbReference type="OrthoDB" id="9023at2157"/>
<dbReference type="AlphaFoldDB" id="A0A8G2L754"/>
<dbReference type="EMBL" id="FWYE01000001">
    <property type="protein sequence ID" value="SMD30595.1"/>
    <property type="molecule type" value="Genomic_DNA"/>
</dbReference>
<keyword evidence="2" id="KW-1185">Reference proteome</keyword>
<dbReference type="InterPro" id="IPR009409">
    <property type="entry name" value="DUF1059"/>
</dbReference>
<gene>
    <name evidence="1" type="ORF">SAMN02745355_0484</name>
</gene>
<evidence type="ECO:0000313" key="2">
    <source>
        <dbReference type="Proteomes" id="UP000192315"/>
    </source>
</evidence>
<accession>A0A8G2L754</accession>
<protein>
    <submittedName>
        <fullName evidence="1">Predicted small metal-binding protein</fullName>
    </submittedName>
</protein>
<reference evidence="1 2" key="1">
    <citation type="submission" date="2017-04" db="EMBL/GenBank/DDBJ databases">
        <authorList>
            <person name="Varghese N."/>
            <person name="Submissions S."/>
        </authorList>
    </citation>
    <scope>NUCLEOTIDE SEQUENCE [LARGE SCALE GENOMIC DNA]</scope>
    <source>
        <strain evidence="1 2">DSM 9789</strain>
    </source>
</reference>
<dbReference type="GeneID" id="32153962"/>
<dbReference type="Pfam" id="PF06348">
    <property type="entry name" value="DUF1059"/>
    <property type="match status" value="1"/>
</dbReference>
<name>A0A8G2L754_PICTO</name>
<dbReference type="Proteomes" id="UP000192315">
    <property type="component" value="Unassembled WGS sequence"/>
</dbReference>
<proteinExistence type="predicted"/>
<sequence>MYYFKCRDLGWDCSFEHHASVKEDLLPRIRTHFHYAHRIDEIDPDMEKKIFSVVTEQ</sequence>